<reference evidence="1 2" key="1">
    <citation type="submission" date="2016-10" db="EMBL/GenBank/DDBJ databases">
        <authorList>
            <person name="Varghese N."/>
            <person name="Submissions S."/>
        </authorList>
    </citation>
    <scope>NUCLEOTIDE SEQUENCE [LARGE SCALE GENOMIC DNA]</scope>
    <source>
        <strain evidence="1 2">CECT 8317</strain>
    </source>
</reference>
<dbReference type="EMBL" id="FNVE01000008">
    <property type="protein sequence ID" value="SEG48812.1"/>
    <property type="molecule type" value="Genomic_DNA"/>
</dbReference>
<dbReference type="AlphaFoldDB" id="A0AAQ1G7Z6"/>
<sequence length="623" mass="70081">MNAHNPAGVLRQLFGDNRAEWPSANFKELFVKPAYLGKLEVMRPCFLVGGRGTGKTTALQSLRYDSMLERLEGSGQSFEDQEYFGVLVRMNKNRVRAFSGSGIDDANWAKLFAHYFNLSACGEMVNLALWLEARQGQSLQQSNVEAIALELGLECCDTLEQLKVMIKKAISHLQLQVNNPMKDLGITLSMAESPLRTFAEVIQSQNLLNGRIIFCCIDEYENLLDYQQAIINTYIKHAEPPLSYKVGVRKNGLRNRQTLDGHDLLRVPDDCLEIEIADEGFELFAEAVAEARLSYAQELGVQVPADLRAFLQELTLADEAVVLGADRVATAVLDELKDNEHYSYFSQRSPAELSFLRYWQQSEGGSLEELANDWIHNQVEWKTRLGNHGYASLFWLSKGRKGARIRKYYCGERTLLSLAAGNIRYFLELIDTAIGYELDEDAVRQRPLTISAKSQTLAAREVGKRRLNQLEGLADQGVQLKRLVLAIGKVFFELAREPSGKTPEVTSFVLSGSLSDIAKIHRLLEEGIGHLAFESDPRTKSTSSAELRDDEYRLHRIFSAFFEISHRKKRRMSIDASTLIKVLEDQPAKAISALLDERPQAAEDDLPEQLALFSAFYDGGQKI</sequence>
<organism evidence="1 2">
    <name type="scientific">Halopseudomonas aestusnigri</name>
    <dbReference type="NCBI Taxonomy" id="857252"/>
    <lineage>
        <taxon>Bacteria</taxon>
        <taxon>Pseudomonadati</taxon>
        <taxon>Pseudomonadota</taxon>
        <taxon>Gammaproteobacteria</taxon>
        <taxon>Pseudomonadales</taxon>
        <taxon>Pseudomonadaceae</taxon>
        <taxon>Halopseudomonas</taxon>
    </lineage>
</organism>
<protein>
    <submittedName>
        <fullName evidence="1">Uncharacterized protein</fullName>
    </submittedName>
</protein>
<accession>A0AAQ1G7Z6</accession>
<keyword evidence="2" id="KW-1185">Reference proteome</keyword>
<dbReference type="InterPro" id="IPR056955">
    <property type="entry name" value="ORC-CDC6-like"/>
</dbReference>
<name>A0AAQ1G7Z6_9GAMM</name>
<proteinExistence type="predicted"/>
<comment type="caution">
    <text evidence="1">The sequence shown here is derived from an EMBL/GenBank/DDBJ whole genome shotgun (WGS) entry which is preliminary data.</text>
</comment>
<dbReference type="Pfam" id="PF24389">
    <property type="entry name" value="ORC-CDC6-like"/>
    <property type="match status" value="1"/>
</dbReference>
<dbReference type="Proteomes" id="UP000243518">
    <property type="component" value="Unassembled WGS sequence"/>
</dbReference>
<evidence type="ECO:0000313" key="1">
    <source>
        <dbReference type="EMBL" id="SEG48812.1"/>
    </source>
</evidence>
<gene>
    <name evidence="1" type="ORF">SAMN05216586_1083</name>
</gene>
<evidence type="ECO:0000313" key="2">
    <source>
        <dbReference type="Proteomes" id="UP000243518"/>
    </source>
</evidence>
<dbReference type="RefSeq" id="WP_088276161.1">
    <property type="nucleotide sequence ID" value="NZ_FNVE01000008.1"/>
</dbReference>